<dbReference type="InterPro" id="IPR042174">
    <property type="entry name" value="RecF_2"/>
</dbReference>
<dbReference type="GO" id="GO:0009432">
    <property type="term" value="P:SOS response"/>
    <property type="evidence" value="ECO:0007669"/>
    <property type="project" value="UniProtKB-UniRule"/>
</dbReference>
<dbReference type="PANTHER" id="PTHR32182">
    <property type="entry name" value="DNA REPLICATION AND REPAIR PROTEIN RECF"/>
    <property type="match status" value="1"/>
</dbReference>
<evidence type="ECO:0000259" key="14">
    <source>
        <dbReference type="Pfam" id="PF02463"/>
    </source>
</evidence>
<keyword evidence="9 12" id="KW-0238">DNA-binding</keyword>
<feature type="domain" description="RecF/RecN/SMC N-terminal" evidence="14">
    <location>
        <begin position="3"/>
        <end position="341"/>
    </location>
</feature>
<dbReference type="EMBL" id="CDGJ01000052">
    <property type="protein sequence ID" value="CEJ07390.1"/>
    <property type="molecule type" value="Genomic_DNA"/>
</dbReference>
<evidence type="ECO:0000256" key="11">
    <source>
        <dbReference type="ARBA" id="ARBA00023236"/>
    </source>
</evidence>
<dbReference type="NCBIfam" id="TIGR00611">
    <property type="entry name" value="recf"/>
    <property type="match status" value="1"/>
</dbReference>
<proteinExistence type="inferred from homology"/>
<evidence type="ECO:0000313" key="16">
    <source>
        <dbReference type="EMBL" id="CEJ07390.1"/>
    </source>
</evidence>
<dbReference type="PROSITE" id="PS00618">
    <property type="entry name" value="RECF_2"/>
    <property type="match status" value="1"/>
</dbReference>
<dbReference type="GO" id="GO:0005737">
    <property type="term" value="C:cytoplasm"/>
    <property type="evidence" value="ECO:0007669"/>
    <property type="project" value="UniProtKB-SubCell"/>
</dbReference>
<keyword evidence="11 12" id="KW-0742">SOS response</keyword>
<dbReference type="KEGG" id="aacx:DEACI_0453"/>
<dbReference type="RefSeq" id="WP_240983583.1">
    <property type="nucleotide sequence ID" value="NZ_CDGJ01000052.1"/>
</dbReference>
<evidence type="ECO:0000313" key="15">
    <source>
        <dbReference type="EMBL" id="CAA7599824.1"/>
    </source>
</evidence>
<accession>A0A8S0WL47</accession>
<dbReference type="CDD" id="cd03242">
    <property type="entry name" value="ABC_RecF"/>
    <property type="match status" value="1"/>
</dbReference>
<dbReference type="GO" id="GO:0000731">
    <property type="term" value="P:DNA synthesis involved in DNA repair"/>
    <property type="evidence" value="ECO:0007669"/>
    <property type="project" value="TreeGrafter"/>
</dbReference>
<protein>
    <recommendedName>
        <fullName evidence="3 12">DNA replication and repair protein RecF</fullName>
    </recommendedName>
</protein>
<dbReference type="InterPro" id="IPR027417">
    <property type="entry name" value="P-loop_NTPase"/>
</dbReference>
<dbReference type="GO" id="GO:0003697">
    <property type="term" value="F:single-stranded DNA binding"/>
    <property type="evidence" value="ECO:0007669"/>
    <property type="project" value="UniProtKB-UniRule"/>
</dbReference>
<keyword evidence="17" id="KW-1185">Reference proteome</keyword>
<evidence type="ECO:0000256" key="13">
    <source>
        <dbReference type="RuleBase" id="RU000578"/>
    </source>
</evidence>
<dbReference type="AlphaFoldDB" id="A0A8S0WL47"/>
<evidence type="ECO:0000256" key="2">
    <source>
        <dbReference type="ARBA" id="ARBA00008016"/>
    </source>
</evidence>
<dbReference type="Proteomes" id="UP000836597">
    <property type="component" value="Chromosome"/>
</dbReference>
<dbReference type="InterPro" id="IPR018078">
    <property type="entry name" value="DNA-binding_RecF_CS"/>
</dbReference>
<evidence type="ECO:0000256" key="9">
    <source>
        <dbReference type="ARBA" id="ARBA00023125"/>
    </source>
</evidence>
<dbReference type="HAMAP" id="MF_00365">
    <property type="entry name" value="RecF"/>
    <property type="match status" value="1"/>
</dbReference>
<keyword evidence="8 12" id="KW-0067">ATP-binding</keyword>
<keyword evidence="4 12" id="KW-0963">Cytoplasm</keyword>
<dbReference type="Gene3D" id="3.40.50.300">
    <property type="entry name" value="P-loop containing nucleotide triphosphate hydrolases"/>
    <property type="match status" value="1"/>
</dbReference>
<evidence type="ECO:0000256" key="12">
    <source>
        <dbReference type="HAMAP-Rule" id="MF_00365"/>
    </source>
</evidence>
<evidence type="ECO:0000256" key="10">
    <source>
        <dbReference type="ARBA" id="ARBA00023204"/>
    </source>
</evidence>
<comment type="similarity">
    <text evidence="2 12 13">Belongs to the RecF family.</text>
</comment>
<comment type="function">
    <text evidence="12 13">The RecF protein is involved in DNA metabolism; it is required for DNA replication and normal SOS inducibility. RecF binds preferentially to single-stranded, linear DNA. It also seems to bind ATP.</text>
</comment>
<reference evidence="16" key="1">
    <citation type="submission" date="2014-11" db="EMBL/GenBank/DDBJ databases">
        <authorList>
            <person name="Hornung B.V."/>
        </authorList>
    </citation>
    <scope>NUCLEOTIDE SEQUENCE</scope>
    <source>
        <strain evidence="16">INE</strain>
    </source>
</reference>
<dbReference type="EMBL" id="LR746496">
    <property type="protein sequence ID" value="CAA7599824.1"/>
    <property type="molecule type" value="Genomic_DNA"/>
</dbReference>
<dbReference type="PANTHER" id="PTHR32182:SF0">
    <property type="entry name" value="DNA REPLICATION AND REPAIR PROTEIN RECF"/>
    <property type="match status" value="1"/>
</dbReference>
<dbReference type="Pfam" id="PF02463">
    <property type="entry name" value="SMC_N"/>
    <property type="match status" value="1"/>
</dbReference>
<feature type="binding site" evidence="12">
    <location>
        <begin position="30"/>
        <end position="37"/>
    </location>
    <ligand>
        <name>ATP</name>
        <dbReference type="ChEBI" id="CHEBI:30616"/>
    </ligand>
</feature>
<gene>
    <name evidence="12" type="primary">recF</name>
    <name evidence="15" type="ORF">DEACI_0453</name>
    <name evidence="16" type="ORF">DEACI_1853</name>
</gene>
<keyword evidence="5 12" id="KW-0235">DNA replication</keyword>
<evidence type="ECO:0000256" key="4">
    <source>
        <dbReference type="ARBA" id="ARBA00022490"/>
    </source>
</evidence>
<reference evidence="15" key="2">
    <citation type="submission" date="2020-01" db="EMBL/GenBank/DDBJ databases">
        <authorList>
            <person name="Hornung B."/>
        </authorList>
    </citation>
    <scope>NUCLEOTIDE SEQUENCE</scope>
    <source>
        <strain evidence="15">PacBioINE</strain>
    </source>
</reference>
<evidence type="ECO:0000256" key="7">
    <source>
        <dbReference type="ARBA" id="ARBA00022763"/>
    </source>
</evidence>
<evidence type="ECO:0000256" key="8">
    <source>
        <dbReference type="ARBA" id="ARBA00022840"/>
    </source>
</evidence>
<keyword evidence="10 12" id="KW-0234">DNA repair</keyword>
<keyword evidence="7 12" id="KW-0227">DNA damage</keyword>
<dbReference type="Gene3D" id="1.20.1050.90">
    <property type="entry name" value="RecF/RecN/SMC, N-terminal domain"/>
    <property type="match status" value="1"/>
</dbReference>
<evidence type="ECO:0000256" key="3">
    <source>
        <dbReference type="ARBA" id="ARBA00020170"/>
    </source>
</evidence>
<dbReference type="Proteomes" id="UP001071230">
    <property type="component" value="Unassembled WGS sequence"/>
</dbReference>
<evidence type="ECO:0000256" key="6">
    <source>
        <dbReference type="ARBA" id="ARBA00022741"/>
    </source>
</evidence>
<evidence type="ECO:0000313" key="17">
    <source>
        <dbReference type="Proteomes" id="UP001071230"/>
    </source>
</evidence>
<comment type="subcellular location">
    <subcellularLocation>
        <location evidence="1 12 13">Cytoplasm</location>
    </subcellularLocation>
</comment>
<dbReference type="GO" id="GO:0006302">
    <property type="term" value="P:double-strand break repair"/>
    <property type="evidence" value="ECO:0007669"/>
    <property type="project" value="TreeGrafter"/>
</dbReference>
<dbReference type="SUPFAM" id="SSF52540">
    <property type="entry name" value="P-loop containing nucleoside triphosphate hydrolases"/>
    <property type="match status" value="1"/>
</dbReference>
<name>A0A8S0WL47_9FIRM</name>
<organism evidence="15">
    <name type="scientific">Acididesulfobacillus acetoxydans</name>
    <dbReference type="NCBI Taxonomy" id="1561005"/>
    <lineage>
        <taxon>Bacteria</taxon>
        <taxon>Bacillati</taxon>
        <taxon>Bacillota</taxon>
        <taxon>Clostridia</taxon>
        <taxon>Eubacteriales</taxon>
        <taxon>Peptococcaceae</taxon>
        <taxon>Acididesulfobacillus</taxon>
    </lineage>
</organism>
<dbReference type="PROSITE" id="PS00617">
    <property type="entry name" value="RECF_1"/>
    <property type="match status" value="1"/>
</dbReference>
<evidence type="ECO:0000256" key="1">
    <source>
        <dbReference type="ARBA" id="ARBA00004496"/>
    </source>
</evidence>
<keyword evidence="6 12" id="KW-0547">Nucleotide-binding</keyword>
<dbReference type="GO" id="GO:0005524">
    <property type="term" value="F:ATP binding"/>
    <property type="evidence" value="ECO:0007669"/>
    <property type="project" value="UniProtKB-UniRule"/>
</dbReference>
<dbReference type="GO" id="GO:0006260">
    <property type="term" value="P:DNA replication"/>
    <property type="evidence" value="ECO:0007669"/>
    <property type="project" value="UniProtKB-UniRule"/>
</dbReference>
<dbReference type="InterPro" id="IPR003395">
    <property type="entry name" value="RecF/RecN/SMC_N"/>
</dbReference>
<dbReference type="InterPro" id="IPR001238">
    <property type="entry name" value="DNA-binding_RecF"/>
</dbReference>
<evidence type="ECO:0000256" key="5">
    <source>
        <dbReference type="ARBA" id="ARBA00022705"/>
    </source>
</evidence>
<sequence>MRINYLALRNFRNYIAVDLEFPPGTSVFAGFNGQGKTNLLEGIYYLLHGRSYREGELIRWGERYFHLEGEFALGERNIHIEAYSQGRRKVMKVNGSPVRKLSEYLGTVNAVSFAPDDLTLVKGGPSERRKFLDQHIAQIQPRHIAILNSYNKALQQKNALLKTNLTLRDKQQQISLWNEQLVNFGCKIIANRMELVEPLAQCTAEIYSEISGRRERFGMLYRSLGKNDAREAIALFPSFLQDKQSEEIERRISFLGPHRDDLYFRLGDKPARLYASQGQQRSIVLSLKLAQMRLIKDLKSEYPLLLLDDVLSELDKERQEFLLSFIRTANIQTLLTMTNGEKFPGNSAVFYVEEGKIRRKV</sequence>